<reference evidence="1" key="1">
    <citation type="submission" date="2016-10" db="EMBL/GenBank/DDBJ databases">
        <title>Sequence of Gallionella enrichment culture.</title>
        <authorList>
            <person name="Poehlein A."/>
            <person name="Muehling M."/>
            <person name="Daniel R."/>
        </authorList>
    </citation>
    <scope>NUCLEOTIDE SEQUENCE</scope>
</reference>
<gene>
    <name evidence="1" type="ORF">GALL_174930</name>
</gene>
<evidence type="ECO:0000313" key="1">
    <source>
        <dbReference type="EMBL" id="OIR00428.1"/>
    </source>
</evidence>
<dbReference type="AlphaFoldDB" id="A0A1J5SFF4"/>
<proteinExistence type="predicted"/>
<accession>A0A1J5SFF4</accession>
<comment type="caution">
    <text evidence="1">The sequence shown here is derived from an EMBL/GenBank/DDBJ whole genome shotgun (WGS) entry which is preliminary data.</text>
</comment>
<name>A0A1J5SFF4_9ZZZZ</name>
<protein>
    <submittedName>
        <fullName evidence="1">Uncharacterized protein</fullName>
    </submittedName>
</protein>
<sequence length="61" mass="7167">MELVVLRTGFFPDREMLGQALCRLEREHELVYIDVSNPEIGEPDWDRMLHQMLAADRIIVV</sequence>
<dbReference type="EMBL" id="MLJW01000095">
    <property type="protein sequence ID" value="OIR00428.1"/>
    <property type="molecule type" value="Genomic_DNA"/>
</dbReference>
<organism evidence="1">
    <name type="scientific">mine drainage metagenome</name>
    <dbReference type="NCBI Taxonomy" id="410659"/>
    <lineage>
        <taxon>unclassified sequences</taxon>
        <taxon>metagenomes</taxon>
        <taxon>ecological metagenomes</taxon>
    </lineage>
</organism>